<name>A0ABW0UKU1_9ACTN</name>
<dbReference type="Gene3D" id="3.40.50.150">
    <property type="entry name" value="Vaccinia Virus protein VP39"/>
    <property type="match status" value="1"/>
</dbReference>
<evidence type="ECO:0000259" key="3">
    <source>
        <dbReference type="Pfam" id="PF13649"/>
    </source>
</evidence>
<dbReference type="CDD" id="cd02440">
    <property type="entry name" value="AdoMet_MTases"/>
    <property type="match status" value="1"/>
</dbReference>
<keyword evidence="5" id="KW-1185">Reference proteome</keyword>
<dbReference type="PANTHER" id="PTHR44942">
    <property type="entry name" value="METHYLTRANSF_11 DOMAIN-CONTAINING PROTEIN"/>
    <property type="match status" value="1"/>
</dbReference>
<dbReference type="RefSeq" id="WP_381018759.1">
    <property type="nucleotide sequence ID" value="NZ_JBHSNY010000002.1"/>
</dbReference>
<evidence type="ECO:0000313" key="4">
    <source>
        <dbReference type="EMBL" id="MFC5633590.1"/>
    </source>
</evidence>
<keyword evidence="1 4" id="KW-0489">Methyltransferase</keyword>
<dbReference type="Proteomes" id="UP001596154">
    <property type="component" value="Unassembled WGS sequence"/>
</dbReference>
<evidence type="ECO:0000256" key="1">
    <source>
        <dbReference type="ARBA" id="ARBA00022603"/>
    </source>
</evidence>
<dbReference type="SUPFAM" id="SSF53335">
    <property type="entry name" value="S-adenosyl-L-methionine-dependent methyltransferases"/>
    <property type="match status" value="1"/>
</dbReference>
<evidence type="ECO:0000256" key="2">
    <source>
        <dbReference type="ARBA" id="ARBA00022679"/>
    </source>
</evidence>
<proteinExistence type="predicted"/>
<keyword evidence="2 4" id="KW-0808">Transferase</keyword>
<sequence length="227" mass="24326">MTETSYLTALRESYDTVAADYLRLVRTPAELDPLSRAMLAAFAEAVRTDGLGPVADLGCGPGLVTAHLADLGVAAIGVDVSPKMIELARQGFPHLRFTVGSMTALSIPDDELGGILAYYSTHHTPPELLPVVYAEFRRTLAPGGHLMLTGYVGDSECVRPTQAYGGHPVSYESHLLPVDRIAGLLSRAGLVVTARLVQEPDPGTTRRIATFLARKPDRNPDRSPGRP</sequence>
<dbReference type="Pfam" id="PF13649">
    <property type="entry name" value="Methyltransf_25"/>
    <property type="match status" value="1"/>
</dbReference>
<dbReference type="GO" id="GO:0032259">
    <property type="term" value="P:methylation"/>
    <property type="evidence" value="ECO:0007669"/>
    <property type="project" value="UniProtKB-KW"/>
</dbReference>
<reference evidence="5" key="1">
    <citation type="journal article" date="2019" name="Int. J. Syst. Evol. Microbiol.">
        <title>The Global Catalogue of Microorganisms (GCM) 10K type strain sequencing project: providing services to taxonomists for standard genome sequencing and annotation.</title>
        <authorList>
            <consortium name="The Broad Institute Genomics Platform"/>
            <consortium name="The Broad Institute Genome Sequencing Center for Infectious Disease"/>
            <person name="Wu L."/>
            <person name="Ma J."/>
        </authorList>
    </citation>
    <scope>NUCLEOTIDE SEQUENCE [LARGE SCALE GENOMIC DNA]</scope>
    <source>
        <strain evidence="5">CGMCC 4.7248</strain>
    </source>
</reference>
<dbReference type="EMBL" id="JBHSNY010000002">
    <property type="protein sequence ID" value="MFC5633590.1"/>
    <property type="molecule type" value="Genomic_DNA"/>
</dbReference>
<dbReference type="GO" id="GO:0008168">
    <property type="term" value="F:methyltransferase activity"/>
    <property type="evidence" value="ECO:0007669"/>
    <property type="project" value="UniProtKB-KW"/>
</dbReference>
<dbReference type="InterPro" id="IPR051052">
    <property type="entry name" value="Diverse_substrate_MTase"/>
</dbReference>
<dbReference type="InterPro" id="IPR029063">
    <property type="entry name" value="SAM-dependent_MTases_sf"/>
</dbReference>
<dbReference type="PANTHER" id="PTHR44942:SF4">
    <property type="entry name" value="METHYLTRANSFERASE TYPE 11 DOMAIN-CONTAINING PROTEIN"/>
    <property type="match status" value="1"/>
</dbReference>
<gene>
    <name evidence="4" type="ORF">ACFPZJ_07245</name>
</gene>
<organism evidence="4 5">
    <name type="scientific">Streptomyces bullii</name>
    <dbReference type="NCBI Taxonomy" id="349910"/>
    <lineage>
        <taxon>Bacteria</taxon>
        <taxon>Bacillati</taxon>
        <taxon>Actinomycetota</taxon>
        <taxon>Actinomycetes</taxon>
        <taxon>Kitasatosporales</taxon>
        <taxon>Streptomycetaceae</taxon>
        <taxon>Streptomyces</taxon>
    </lineage>
</organism>
<dbReference type="InterPro" id="IPR041698">
    <property type="entry name" value="Methyltransf_25"/>
</dbReference>
<accession>A0ABW0UKU1</accession>
<comment type="caution">
    <text evidence="4">The sequence shown here is derived from an EMBL/GenBank/DDBJ whole genome shotgun (WGS) entry which is preliminary data.</text>
</comment>
<evidence type="ECO:0000313" key="5">
    <source>
        <dbReference type="Proteomes" id="UP001596154"/>
    </source>
</evidence>
<dbReference type="EC" id="2.1.-.-" evidence="4"/>
<protein>
    <submittedName>
        <fullName evidence="4">Class I SAM-dependent methyltransferase</fullName>
        <ecNumber evidence="4">2.1.-.-</ecNumber>
    </submittedName>
</protein>
<feature type="domain" description="Methyltransferase" evidence="3">
    <location>
        <begin position="54"/>
        <end position="144"/>
    </location>
</feature>